<dbReference type="Proteomes" id="UP001556040">
    <property type="component" value="Unassembled WGS sequence"/>
</dbReference>
<reference evidence="1 2" key="1">
    <citation type="journal article" date="1979" name="Int. J. Syst. Evol. Microbiol.">
        <title>Bacillus globisporus subsp. marinus subsp. nov.</title>
        <authorList>
            <person name="Liu H."/>
        </authorList>
    </citation>
    <scope>NUCLEOTIDE SEQUENCE [LARGE SCALE GENOMIC DNA]</scope>
    <source>
        <strain evidence="1 2">DSM 1297</strain>
    </source>
</reference>
<dbReference type="RefSeq" id="WP_367779598.1">
    <property type="nucleotide sequence ID" value="NZ_JBFMIA010000007.1"/>
</dbReference>
<name>A0ABV3Q431_9BACL</name>
<accession>A0ABV3Q431</accession>
<proteinExistence type="predicted"/>
<evidence type="ECO:0000313" key="1">
    <source>
        <dbReference type="EMBL" id="MEW9502110.1"/>
    </source>
</evidence>
<evidence type="ECO:0000313" key="2">
    <source>
        <dbReference type="Proteomes" id="UP001556040"/>
    </source>
</evidence>
<evidence type="ECO:0008006" key="3">
    <source>
        <dbReference type="Google" id="ProtNLM"/>
    </source>
</evidence>
<dbReference type="EMBL" id="JBFMIA010000007">
    <property type="protein sequence ID" value="MEW9502110.1"/>
    <property type="molecule type" value="Genomic_DNA"/>
</dbReference>
<protein>
    <recommendedName>
        <fullName evidence="3">Spore coat protein</fullName>
    </recommendedName>
</protein>
<organism evidence="1 2">
    <name type="scientific">Jeotgalibacillus marinus</name>
    <dbReference type="NCBI Taxonomy" id="86667"/>
    <lineage>
        <taxon>Bacteria</taxon>
        <taxon>Bacillati</taxon>
        <taxon>Bacillota</taxon>
        <taxon>Bacilli</taxon>
        <taxon>Bacillales</taxon>
        <taxon>Caryophanaceae</taxon>
        <taxon>Jeotgalibacillus</taxon>
    </lineage>
</organism>
<keyword evidence="2" id="KW-1185">Reference proteome</keyword>
<gene>
    <name evidence="1" type="ORF">AB1471_09910</name>
</gene>
<sequence length="111" mass="12965">MTKKLNDHFGEFCDCFFGETEITSHSECTPIPCDSIREDVIIGDDKFRLNSGFALTQMFDFEKCLSIRCSKELCHCEKDHDDQKWYIEKILPVQVVIAEFRKDKILPPPCR</sequence>
<comment type="caution">
    <text evidence="1">The sequence shown here is derived from an EMBL/GenBank/DDBJ whole genome shotgun (WGS) entry which is preliminary data.</text>
</comment>